<keyword evidence="1" id="KW-0805">Transcription regulation</keyword>
<dbReference type="SMART" id="SM00342">
    <property type="entry name" value="HTH_ARAC"/>
    <property type="match status" value="1"/>
</dbReference>
<proteinExistence type="predicted"/>
<dbReference type="PANTHER" id="PTHR46796:SF6">
    <property type="entry name" value="ARAC SUBFAMILY"/>
    <property type="match status" value="1"/>
</dbReference>
<dbReference type="PANTHER" id="PTHR46796">
    <property type="entry name" value="HTH-TYPE TRANSCRIPTIONAL ACTIVATOR RHAS-RELATED"/>
    <property type="match status" value="1"/>
</dbReference>
<name>A0ABN1CWP2_9BURK</name>
<dbReference type="Gene3D" id="1.10.10.60">
    <property type="entry name" value="Homeodomain-like"/>
    <property type="match status" value="1"/>
</dbReference>
<dbReference type="PROSITE" id="PS01124">
    <property type="entry name" value="HTH_ARAC_FAMILY_2"/>
    <property type="match status" value="1"/>
</dbReference>
<dbReference type="RefSeq" id="WP_343928479.1">
    <property type="nucleotide sequence ID" value="NZ_BAAAEN010000030.1"/>
</dbReference>
<organism evidence="6 7">
    <name type="scientific">Pigmentiphaga daeguensis</name>
    <dbReference type="NCBI Taxonomy" id="414049"/>
    <lineage>
        <taxon>Bacteria</taxon>
        <taxon>Pseudomonadati</taxon>
        <taxon>Pseudomonadota</taxon>
        <taxon>Betaproteobacteria</taxon>
        <taxon>Burkholderiales</taxon>
        <taxon>Alcaligenaceae</taxon>
        <taxon>Pigmentiphaga</taxon>
    </lineage>
</organism>
<comment type="caution">
    <text evidence="6">The sequence shown here is derived from an EMBL/GenBank/DDBJ whole genome shotgun (WGS) entry which is preliminary data.</text>
</comment>
<sequence>MAVLLGDIPDHWGPKYESGGVAATRTRVGPNEIFLRPLSHMALVLFTPQPGRQVSLNSDRRVAGLAPAGALEIIPTGSDFSARWLVDKENLLVALEPRHLARLAGLEFGRTDFELHPPPLGTVDARMMPLAKMLKAELERGEASNPLCLDALSTLFATSLLRHHSSLAGRGRARPAGGMAPAAWRRVHDHIQAHVAEDMSVEVLARVAGLSPSHFLRAFRQMTGQPPHQYLLRLRLERAERLVTTTSLPLAEIARSAGFSSHSHMTAVMRRLRAATPKELRREARGRKGLPGPGEAGGE</sequence>
<accession>A0ABN1CWP2</accession>
<dbReference type="InterPro" id="IPR050204">
    <property type="entry name" value="AraC_XylS_family_regulators"/>
</dbReference>
<reference evidence="6 7" key="1">
    <citation type="journal article" date="2019" name="Int. J. Syst. Evol. Microbiol.">
        <title>The Global Catalogue of Microorganisms (GCM) 10K type strain sequencing project: providing services to taxonomists for standard genome sequencing and annotation.</title>
        <authorList>
            <consortium name="The Broad Institute Genomics Platform"/>
            <consortium name="The Broad Institute Genome Sequencing Center for Infectious Disease"/>
            <person name="Wu L."/>
            <person name="Ma J."/>
        </authorList>
    </citation>
    <scope>NUCLEOTIDE SEQUENCE [LARGE SCALE GENOMIC DNA]</scope>
    <source>
        <strain evidence="6 7">JCM 14330</strain>
    </source>
</reference>
<evidence type="ECO:0000256" key="3">
    <source>
        <dbReference type="ARBA" id="ARBA00023163"/>
    </source>
</evidence>
<keyword evidence="3" id="KW-0804">Transcription</keyword>
<evidence type="ECO:0000256" key="2">
    <source>
        <dbReference type="ARBA" id="ARBA00023125"/>
    </source>
</evidence>
<dbReference type="SUPFAM" id="SSF46689">
    <property type="entry name" value="Homeodomain-like"/>
    <property type="match status" value="2"/>
</dbReference>
<dbReference type="Pfam" id="PF12833">
    <property type="entry name" value="HTH_18"/>
    <property type="match status" value="1"/>
</dbReference>
<dbReference type="Proteomes" id="UP001501706">
    <property type="component" value="Unassembled WGS sequence"/>
</dbReference>
<evidence type="ECO:0000256" key="1">
    <source>
        <dbReference type="ARBA" id="ARBA00023015"/>
    </source>
</evidence>
<keyword evidence="7" id="KW-1185">Reference proteome</keyword>
<dbReference type="InterPro" id="IPR009057">
    <property type="entry name" value="Homeodomain-like_sf"/>
</dbReference>
<dbReference type="EMBL" id="BAAAEN010000030">
    <property type="protein sequence ID" value="GAA0528128.1"/>
    <property type="molecule type" value="Genomic_DNA"/>
</dbReference>
<feature type="compositionally biased region" description="Gly residues" evidence="4">
    <location>
        <begin position="289"/>
        <end position="299"/>
    </location>
</feature>
<protein>
    <recommendedName>
        <fullName evidence="5">HTH araC/xylS-type domain-containing protein</fullName>
    </recommendedName>
</protein>
<gene>
    <name evidence="6" type="ORF">GCM10009097_52130</name>
</gene>
<evidence type="ECO:0000256" key="4">
    <source>
        <dbReference type="SAM" id="MobiDB-lite"/>
    </source>
</evidence>
<feature type="domain" description="HTH araC/xylS-type" evidence="5">
    <location>
        <begin position="185"/>
        <end position="283"/>
    </location>
</feature>
<evidence type="ECO:0000313" key="6">
    <source>
        <dbReference type="EMBL" id="GAA0528128.1"/>
    </source>
</evidence>
<feature type="region of interest" description="Disordered" evidence="4">
    <location>
        <begin position="274"/>
        <end position="299"/>
    </location>
</feature>
<dbReference type="InterPro" id="IPR018060">
    <property type="entry name" value="HTH_AraC"/>
</dbReference>
<evidence type="ECO:0000259" key="5">
    <source>
        <dbReference type="PROSITE" id="PS01124"/>
    </source>
</evidence>
<evidence type="ECO:0000313" key="7">
    <source>
        <dbReference type="Proteomes" id="UP001501706"/>
    </source>
</evidence>
<keyword evidence="2" id="KW-0238">DNA-binding</keyword>